<protein>
    <submittedName>
        <fullName evidence="1">Uncharacterized protein</fullName>
    </submittedName>
</protein>
<reference evidence="2" key="1">
    <citation type="journal article" date="2019" name="Int. J. Syst. Evol. Microbiol.">
        <title>The Global Catalogue of Microorganisms (GCM) 10K type strain sequencing project: providing services to taxonomists for standard genome sequencing and annotation.</title>
        <authorList>
            <consortium name="The Broad Institute Genomics Platform"/>
            <consortium name="The Broad Institute Genome Sequencing Center for Infectious Disease"/>
            <person name="Wu L."/>
            <person name="Ma J."/>
        </authorList>
    </citation>
    <scope>NUCLEOTIDE SEQUENCE [LARGE SCALE GENOMIC DNA]</scope>
    <source>
        <strain evidence="2">NBRC 111981</strain>
    </source>
</reference>
<dbReference type="Proteomes" id="UP001156627">
    <property type="component" value="Unassembled WGS sequence"/>
</dbReference>
<dbReference type="RefSeq" id="WP_284330675.1">
    <property type="nucleotide sequence ID" value="NZ_BSOA01000003.1"/>
</dbReference>
<dbReference type="InterPro" id="IPR046905">
    <property type="entry name" value="ABC-3C_MC1"/>
</dbReference>
<proteinExistence type="predicted"/>
<evidence type="ECO:0000313" key="1">
    <source>
        <dbReference type="EMBL" id="GLQ87249.1"/>
    </source>
</evidence>
<dbReference type="Pfam" id="PF20289">
    <property type="entry name" value="MComp1"/>
    <property type="match status" value="1"/>
</dbReference>
<name>A0ABQ5X7R9_9GAMM</name>
<keyword evidence="2" id="KW-1185">Reference proteome</keyword>
<organism evidence="1 2">
    <name type="scientific">Dyella flagellata</name>
    <dbReference type="NCBI Taxonomy" id="1867833"/>
    <lineage>
        <taxon>Bacteria</taxon>
        <taxon>Pseudomonadati</taxon>
        <taxon>Pseudomonadota</taxon>
        <taxon>Gammaproteobacteria</taxon>
        <taxon>Lysobacterales</taxon>
        <taxon>Rhodanobacteraceae</taxon>
        <taxon>Dyella</taxon>
    </lineage>
</organism>
<accession>A0ABQ5X7R9</accession>
<gene>
    <name evidence="1" type="ORF">GCM10007898_08150</name>
</gene>
<comment type="caution">
    <text evidence="1">The sequence shown here is derived from an EMBL/GenBank/DDBJ whole genome shotgun (WGS) entry which is preliminary data.</text>
</comment>
<sequence length="214" mass="23752">MTAEELRDRLLASAFSLGWNAKEEPDFVSAQFRGRPDASTAALPKVAYGIRLGAYPAIVAPVTIGKKTEMQETLRLLHSQMVIARSYMTRNEVINAHIFLCAVNPSSDADWRTVIDIAERDESVCRKVIWLPNSKNLDQSYVEFLARTFLAAPWEDVSERHDAPLDQVQGLAATLLTEAGLQEAVATAWIDIVDQAGEDLESMVERLVRARGIP</sequence>
<evidence type="ECO:0000313" key="2">
    <source>
        <dbReference type="Proteomes" id="UP001156627"/>
    </source>
</evidence>
<dbReference type="EMBL" id="BSOA01000003">
    <property type="protein sequence ID" value="GLQ87249.1"/>
    <property type="molecule type" value="Genomic_DNA"/>
</dbReference>